<keyword evidence="9" id="KW-1185">Reference proteome</keyword>
<organism evidence="8 9">
    <name type="scientific">Fervidibacillus albus</name>
    <dbReference type="NCBI Taxonomy" id="2980026"/>
    <lineage>
        <taxon>Bacteria</taxon>
        <taxon>Bacillati</taxon>
        <taxon>Bacillota</taxon>
        <taxon>Bacilli</taxon>
        <taxon>Bacillales</taxon>
        <taxon>Bacillaceae</taxon>
        <taxon>Fervidibacillus</taxon>
    </lineage>
</organism>
<evidence type="ECO:0000256" key="6">
    <source>
        <dbReference type="RuleBase" id="RU003704"/>
    </source>
</evidence>
<evidence type="ECO:0000259" key="7">
    <source>
        <dbReference type="Pfam" id="PF00294"/>
    </source>
</evidence>
<evidence type="ECO:0000313" key="8">
    <source>
        <dbReference type="EMBL" id="WAA08943.1"/>
    </source>
</evidence>
<evidence type="ECO:0000256" key="2">
    <source>
        <dbReference type="ARBA" id="ARBA00022679"/>
    </source>
</evidence>
<evidence type="ECO:0000256" key="4">
    <source>
        <dbReference type="ARBA" id="ARBA00022777"/>
    </source>
</evidence>
<evidence type="ECO:0000256" key="1">
    <source>
        <dbReference type="ARBA" id="ARBA00010688"/>
    </source>
</evidence>
<dbReference type="InterPro" id="IPR050306">
    <property type="entry name" value="PfkB_Carbo_kinase"/>
</dbReference>
<dbReference type="PANTHER" id="PTHR43085">
    <property type="entry name" value="HEXOKINASE FAMILY MEMBER"/>
    <property type="match status" value="1"/>
</dbReference>
<name>A0A9E8RVH5_9BACI</name>
<gene>
    <name evidence="8" type="ORF">OE104_10045</name>
</gene>
<dbReference type="InterPro" id="IPR002173">
    <property type="entry name" value="Carboh/pur_kinase_PfkB_CS"/>
</dbReference>
<keyword evidence="5" id="KW-0067">ATP-binding</keyword>
<reference evidence="8" key="1">
    <citation type="submission" date="2022-09" db="EMBL/GenBank/DDBJ databases">
        <title>Complete Genomes of Fervidibacillus albus and Fervidibacillus halotolerans isolated from tidal flat sediments.</title>
        <authorList>
            <person name="Kwon K.K."/>
            <person name="Yang S.-H."/>
            <person name="Park M.J."/>
            <person name="Oh H.-M."/>
        </authorList>
    </citation>
    <scope>NUCLEOTIDE SEQUENCE</scope>
    <source>
        <strain evidence="8">MEBiC13591</strain>
    </source>
</reference>
<keyword evidence="4 6" id="KW-0418">Kinase</keyword>
<dbReference type="InterPro" id="IPR011611">
    <property type="entry name" value="PfkB_dom"/>
</dbReference>
<dbReference type="RefSeq" id="WP_275416727.1">
    <property type="nucleotide sequence ID" value="NZ_CP106878.1"/>
</dbReference>
<sequence>MSEQIDVVTIGESMVLFQPMMEGPLTYCHLFSKSIAGAESNVAIALSRLGKKVRWISRVGNDPFGQTIISTLAGECVDVSHVIKDEHAPTGIYFKEFKQYGEPNIYYYRKFSAASNFSKKDIKLEWLDHARHLHVTGITSALGEHTVEFMKEVMKLAKEKGLTVSFDPNLRYKLWDNEKKAKEVINSLISLSDVFLPGIEEAKFLTGMEDYEKNAQRFLEMGPKLVVIKLGQKGSVAFFGKKKVVAEAVTVENVVDPIGAGDAFAAGFLSVLLNENNPLDETVLDKQIEDALKHANLLGALATQFKGDWESSPYAVEVDRLLFEKEPHTR</sequence>
<keyword evidence="3" id="KW-0547">Nucleotide-binding</keyword>
<comment type="similarity">
    <text evidence="1 6">Belongs to the carbohydrate kinase PfkB family.</text>
</comment>
<dbReference type="InterPro" id="IPR002139">
    <property type="entry name" value="Ribo/fructo_kinase"/>
</dbReference>
<dbReference type="Gene3D" id="3.40.1190.20">
    <property type="match status" value="1"/>
</dbReference>
<dbReference type="EMBL" id="CP106878">
    <property type="protein sequence ID" value="WAA08943.1"/>
    <property type="molecule type" value="Genomic_DNA"/>
</dbReference>
<dbReference type="SUPFAM" id="SSF53613">
    <property type="entry name" value="Ribokinase-like"/>
    <property type="match status" value="1"/>
</dbReference>
<keyword evidence="2 6" id="KW-0808">Transferase</keyword>
<dbReference type="PRINTS" id="PR00990">
    <property type="entry name" value="RIBOKINASE"/>
</dbReference>
<feature type="domain" description="Carbohydrate kinase PfkB" evidence="7">
    <location>
        <begin position="6"/>
        <end position="311"/>
    </location>
</feature>
<proteinExistence type="inferred from homology"/>
<dbReference type="CDD" id="cd01166">
    <property type="entry name" value="KdgK"/>
    <property type="match status" value="1"/>
</dbReference>
<dbReference type="GO" id="GO:0005524">
    <property type="term" value="F:ATP binding"/>
    <property type="evidence" value="ECO:0007669"/>
    <property type="project" value="UniProtKB-KW"/>
</dbReference>
<protein>
    <submittedName>
        <fullName evidence="8">Sugar kinase</fullName>
    </submittedName>
</protein>
<evidence type="ECO:0000256" key="3">
    <source>
        <dbReference type="ARBA" id="ARBA00022741"/>
    </source>
</evidence>
<dbReference type="Pfam" id="PF00294">
    <property type="entry name" value="PfkB"/>
    <property type="match status" value="1"/>
</dbReference>
<accession>A0A9E8RVH5</accession>
<dbReference type="KEGG" id="faf:OE104_10045"/>
<dbReference type="PANTHER" id="PTHR43085:SF1">
    <property type="entry name" value="PSEUDOURIDINE KINASE-RELATED"/>
    <property type="match status" value="1"/>
</dbReference>
<dbReference type="PROSITE" id="PS00584">
    <property type="entry name" value="PFKB_KINASES_2"/>
    <property type="match status" value="1"/>
</dbReference>
<dbReference type="GO" id="GO:0008865">
    <property type="term" value="F:fructokinase activity"/>
    <property type="evidence" value="ECO:0007669"/>
    <property type="project" value="UniProtKB-ARBA"/>
</dbReference>
<dbReference type="Proteomes" id="UP001164718">
    <property type="component" value="Chromosome"/>
</dbReference>
<dbReference type="GO" id="GO:0006000">
    <property type="term" value="P:fructose metabolic process"/>
    <property type="evidence" value="ECO:0007669"/>
    <property type="project" value="UniProtKB-ARBA"/>
</dbReference>
<dbReference type="InterPro" id="IPR029056">
    <property type="entry name" value="Ribokinase-like"/>
</dbReference>
<evidence type="ECO:0000313" key="9">
    <source>
        <dbReference type="Proteomes" id="UP001164718"/>
    </source>
</evidence>
<evidence type="ECO:0000256" key="5">
    <source>
        <dbReference type="ARBA" id="ARBA00022840"/>
    </source>
</evidence>
<dbReference type="AlphaFoldDB" id="A0A9E8RVH5"/>